<dbReference type="GO" id="GO:0004674">
    <property type="term" value="F:protein serine/threonine kinase activity"/>
    <property type="evidence" value="ECO:0007669"/>
    <property type="project" value="UniProtKB-KW"/>
</dbReference>
<dbReference type="Gene3D" id="3.30.750.24">
    <property type="entry name" value="STAS domain"/>
    <property type="match status" value="1"/>
</dbReference>
<keyword evidence="1" id="KW-0723">Serine/threonine-protein kinase</keyword>
<accession>A0A4R0JVD4</accession>
<dbReference type="CDD" id="cd07043">
    <property type="entry name" value="STAS_anti-anti-sigma_factors"/>
    <property type="match status" value="1"/>
</dbReference>
<dbReference type="InterPro" id="IPR036890">
    <property type="entry name" value="HATPase_C_sf"/>
</dbReference>
<name>A0A4R0JVD4_9ACTN</name>
<dbReference type="InterPro" id="IPR036513">
    <property type="entry name" value="STAS_dom_sf"/>
</dbReference>
<dbReference type="PANTHER" id="PTHR35526">
    <property type="entry name" value="ANTI-SIGMA-F FACTOR RSBW-RELATED"/>
    <property type="match status" value="1"/>
</dbReference>
<dbReference type="Proteomes" id="UP000291144">
    <property type="component" value="Unassembled WGS sequence"/>
</dbReference>
<reference evidence="3 4" key="1">
    <citation type="submission" date="2019-02" db="EMBL/GenBank/DDBJ databases">
        <title>Kribbella capetownensis sp. nov. and Kribbella speibonae sp. nov., isolated from soil.</title>
        <authorList>
            <person name="Curtis S.M."/>
            <person name="Norton I."/>
            <person name="Everest G.J."/>
            <person name="Meyers P.R."/>
        </authorList>
    </citation>
    <scope>NUCLEOTIDE SEQUENCE [LARGE SCALE GENOMIC DNA]</scope>
    <source>
        <strain evidence="3 4">NRRL B-24813</strain>
    </source>
</reference>
<dbReference type="PANTHER" id="PTHR35526:SF3">
    <property type="entry name" value="ANTI-SIGMA-F FACTOR RSBW"/>
    <property type="match status" value="1"/>
</dbReference>
<dbReference type="PROSITE" id="PS50801">
    <property type="entry name" value="STAS"/>
    <property type="match status" value="1"/>
</dbReference>
<evidence type="ECO:0000313" key="3">
    <source>
        <dbReference type="EMBL" id="TCC51463.1"/>
    </source>
</evidence>
<protein>
    <recommendedName>
        <fullName evidence="2">STAS domain-containing protein</fullName>
    </recommendedName>
</protein>
<dbReference type="SUPFAM" id="SSF55874">
    <property type="entry name" value="ATPase domain of HSP90 chaperone/DNA topoisomerase II/histidine kinase"/>
    <property type="match status" value="1"/>
</dbReference>
<gene>
    <name evidence="3" type="ORF">E0H73_40785</name>
</gene>
<feature type="domain" description="STAS" evidence="2">
    <location>
        <begin position="6"/>
        <end position="117"/>
    </location>
</feature>
<dbReference type="SUPFAM" id="SSF52091">
    <property type="entry name" value="SpoIIaa-like"/>
    <property type="match status" value="1"/>
</dbReference>
<sequence length="264" mass="27808">MSRPHLAIAIASQSGATIVGLTGILDVATAPRLRDALLKCLADQPAAVIADLTLLELRKAYTLTVFTVVARRTAEWSGVPLILVARPDHGSRLDLHTKAIARFLPVYPDLVTAVASIRRPPTRRITRLRLAATPHSALAARRVVVAACEVWNCIELAEDAAAVVSELVANVVLHAGTDAVLRLEFRRGLLTVAVTDGSALQPAWSAAPPTGDEVRSGGFGLRIIESLSTTWGWAPTSDGGKIVWAVLRLSAGAQHGAGRAGPLG</sequence>
<comment type="caution">
    <text evidence="3">The sequence shown here is derived from an EMBL/GenBank/DDBJ whole genome shotgun (WGS) entry which is preliminary data.</text>
</comment>
<dbReference type="InterPro" id="IPR002645">
    <property type="entry name" value="STAS_dom"/>
</dbReference>
<dbReference type="OrthoDB" id="4327509at2"/>
<keyword evidence="1" id="KW-0418">Kinase</keyword>
<dbReference type="CDD" id="cd16936">
    <property type="entry name" value="HATPase_RsbW-like"/>
    <property type="match status" value="1"/>
</dbReference>
<keyword evidence="1" id="KW-0808">Transferase</keyword>
<evidence type="ECO:0000313" key="4">
    <source>
        <dbReference type="Proteomes" id="UP000291144"/>
    </source>
</evidence>
<evidence type="ECO:0000256" key="1">
    <source>
        <dbReference type="ARBA" id="ARBA00022527"/>
    </source>
</evidence>
<dbReference type="Pfam" id="PF13581">
    <property type="entry name" value="HATPase_c_2"/>
    <property type="match status" value="1"/>
</dbReference>
<dbReference type="EMBL" id="SJKB01000023">
    <property type="protein sequence ID" value="TCC51463.1"/>
    <property type="molecule type" value="Genomic_DNA"/>
</dbReference>
<keyword evidence="4" id="KW-1185">Reference proteome</keyword>
<dbReference type="RefSeq" id="WP_131365846.1">
    <property type="nucleotide sequence ID" value="NZ_SJKB01000023.1"/>
</dbReference>
<dbReference type="InterPro" id="IPR050267">
    <property type="entry name" value="Anti-sigma-factor_SerPK"/>
</dbReference>
<organism evidence="3 4">
    <name type="scientific">Kribbella pittospori</name>
    <dbReference type="NCBI Taxonomy" id="722689"/>
    <lineage>
        <taxon>Bacteria</taxon>
        <taxon>Bacillati</taxon>
        <taxon>Actinomycetota</taxon>
        <taxon>Actinomycetes</taxon>
        <taxon>Propionibacteriales</taxon>
        <taxon>Kribbellaceae</taxon>
        <taxon>Kribbella</taxon>
    </lineage>
</organism>
<dbReference type="AlphaFoldDB" id="A0A4R0JVD4"/>
<evidence type="ECO:0000259" key="2">
    <source>
        <dbReference type="PROSITE" id="PS50801"/>
    </source>
</evidence>
<proteinExistence type="predicted"/>
<dbReference type="InterPro" id="IPR003594">
    <property type="entry name" value="HATPase_dom"/>
</dbReference>
<dbReference type="Gene3D" id="3.30.565.10">
    <property type="entry name" value="Histidine kinase-like ATPase, C-terminal domain"/>
    <property type="match status" value="1"/>
</dbReference>